<proteinExistence type="predicted"/>
<dbReference type="Proteomes" id="UP001595556">
    <property type="component" value="Unassembled WGS sequence"/>
</dbReference>
<sequence length="315" mass="36622">MNEPVPTAALQPAPATGIAAASTLPRIAGRLPLFEVLMSTGLRLRYRLNDTQTARTWLALMTQMRPEWLVRGDLNHRHGFAHTAQILDALARLQRAARQLGLTLEPVDASGWQATLNRLHLNFPEFFRQRYVRELYDTAHEMNLAIHWLEYELGNVYGGRRQHLFNLDFNHIPEVYRLMGQIPAEEMHRFSPELRFGNLHLHYVYVGRHFLEMFDAQDYLCPAHHFKAQHEFNATCGLVFSEPEDWPARDAAMRRFHARRGGWRFFGYEYDDPRLARGFFKLGELEDVAEYAEPSRREALRSALSEAHVLSWTLV</sequence>
<keyword evidence="2" id="KW-1185">Reference proteome</keyword>
<name>A0ABV7H2A1_9BURK</name>
<dbReference type="EMBL" id="JBHRTI010000004">
    <property type="protein sequence ID" value="MFC3147915.1"/>
    <property type="molecule type" value="Genomic_DNA"/>
</dbReference>
<gene>
    <name evidence="1" type="ORF">ACFOEN_09695</name>
</gene>
<dbReference type="RefSeq" id="WP_377303393.1">
    <property type="nucleotide sequence ID" value="NZ_CP180191.1"/>
</dbReference>
<organism evidence="1 2">
    <name type="scientific">Piscinibacterium candidicorallinum</name>
    <dbReference type="NCBI Taxonomy" id="1793872"/>
    <lineage>
        <taxon>Bacteria</taxon>
        <taxon>Pseudomonadati</taxon>
        <taxon>Pseudomonadota</taxon>
        <taxon>Betaproteobacteria</taxon>
        <taxon>Burkholderiales</taxon>
        <taxon>Piscinibacterium</taxon>
    </lineage>
</organism>
<protein>
    <submittedName>
        <fullName evidence="1">Uncharacterized protein</fullName>
    </submittedName>
</protein>
<comment type="caution">
    <text evidence="1">The sequence shown here is derived from an EMBL/GenBank/DDBJ whole genome shotgun (WGS) entry which is preliminary data.</text>
</comment>
<accession>A0ABV7H2A1</accession>
<evidence type="ECO:0000313" key="2">
    <source>
        <dbReference type="Proteomes" id="UP001595556"/>
    </source>
</evidence>
<evidence type="ECO:0000313" key="1">
    <source>
        <dbReference type="EMBL" id="MFC3147915.1"/>
    </source>
</evidence>
<reference evidence="2" key="1">
    <citation type="journal article" date="2019" name="Int. J. Syst. Evol. Microbiol.">
        <title>The Global Catalogue of Microorganisms (GCM) 10K type strain sequencing project: providing services to taxonomists for standard genome sequencing and annotation.</title>
        <authorList>
            <consortium name="The Broad Institute Genomics Platform"/>
            <consortium name="The Broad Institute Genome Sequencing Center for Infectious Disease"/>
            <person name="Wu L."/>
            <person name="Ma J."/>
        </authorList>
    </citation>
    <scope>NUCLEOTIDE SEQUENCE [LARGE SCALE GENOMIC DNA]</scope>
    <source>
        <strain evidence="2">KCTC 52168</strain>
    </source>
</reference>